<dbReference type="Proteomes" id="UP000684084">
    <property type="component" value="Unassembled WGS sequence"/>
</dbReference>
<accession>A0A916EAA1</accession>
<evidence type="ECO:0000313" key="1">
    <source>
        <dbReference type="EMBL" id="CAB5371633.1"/>
    </source>
</evidence>
<evidence type="ECO:0000313" key="2">
    <source>
        <dbReference type="Proteomes" id="UP000684084"/>
    </source>
</evidence>
<dbReference type="EMBL" id="CAGKOT010000029">
    <property type="protein sequence ID" value="CAB5371633.1"/>
    <property type="molecule type" value="Genomic_DNA"/>
</dbReference>
<dbReference type="OrthoDB" id="10271406at2759"/>
<name>A0A916EAA1_9GLOM</name>
<protein>
    <submittedName>
        <fullName evidence="1">Uncharacterized protein</fullName>
    </submittedName>
</protein>
<sequence length="70" mass="8193">MKRLWRKILEAKVLDKKLRKVKYFGCKLTPFFVQNFQGYEEVYLLPIFINLQGGLAKIRESLSPGHLPAL</sequence>
<organism evidence="1 2">
    <name type="scientific">Rhizophagus irregularis</name>
    <dbReference type="NCBI Taxonomy" id="588596"/>
    <lineage>
        <taxon>Eukaryota</taxon>
        <taxon>Fungi</taxon>
        <taxon>Fungi incertae sedis</taxon>
        <taxon>Mucoromycota</taxon>
        <taxon>Glomeromycotina</taxon>
        <taxon>Glomeromycetes</taxon>
        <taxon>Glomerales</taxon>
        <taxon>Glomeraceae</taxon>
        <taxon>Rhizophagus</taxon>
    </lineage>
</organism>
<reference evidence="1" key="1">
    <citation type="submission" date="2020-05" db="EMBL/GenBank/DDBJ databases">
        <authorList>
            <person name="Rincon C."/>
            <person name="Sanders R I."/>
            <person name="Robbins C."/>
            <person name="Chaturvedi A."/>
        </authorList>
    </citation>
    <scope>NUCLEOTIDE SEQUENCE</scope>
    <source>
        <strain evidence="1">CHB12</strain>
    </source>
</reference>
<comment type="caution">
    <text evidence="1">The sequence shown here is derived from an EMBL/GenBank/DDBJ whole genome shotgun (WGS) entry which is preliminary data.</text>
</comment>
<dbReference type="AlphaFoldDB" id="A0A916EAA1"/>
<gene>
    <name evidence="1" type="ORF">CHRIB12_LOCUS13212</name>
</gene>
<proteinExistence type="predicted"/>